<dbReference type="Proteomes" id="UP001218218">
    <property type="component" value="Unassembled WGS sequence"/>
</dbReference>
<organism evidence="1 2">
    <name type="scientific">Mycena albidolilacea</name>
    <dbReference type="NCBI Taxonomy" id="1033008"/>
    <lineage>
        <taxon>Eukaryota</taxon>
        <taxon>Fungi</taxon>
        <taxon>Dikarya</taxon>
        <taxon>Basidiomycota</taxon>
        <taxon>Agaricomycotina</taxon>
        <taxon>Agaricomycetes</taxon>
        <taxon>Agaricomycetidae</taxon>
        <taxon>Agaricales</taxon>
        <taxon>Marasmiineae</taxon>
        <taxon>Mycenaceae</taxon>
        <taxon>Mycena</taxon>
    </lineage>
</organism>
<proteinExistence type="predicted"/>
<dbReference type="EMBL" id="JARIHO010000027">
    <property type="protein sequence ID" value="KAJ7339719.1"/>
    <property type="molecule type" value="Genomic_DNA"/>
</dbReference>
<keyword evidence="2" id="KW-1185">Reference proteome</keyword>
<gene>
    <name evidence="1" type="ORF">DFH08DRAFT_812094</name>
</gene>
<dbReference type="AlphaFoldDB" id="A0AAD6ZTZ5"/>
<sequence>MPKQYVPTSETDPEIQINRCLAPAGPVSSIPPPGARVSRLEPINATTLEAGVANLESNSGRTALVIGIVPLPPLVEHIADLTPIHEKNLTHLDVGFGLGHDLDRTELDVLLLTENYQRLRGREIKFKKHALLRVHIALAVYLNLIPLSPSACGIPPSTSAVNCAWLYSIALISTPAGGLELVPGRLRKGRRSMWTLLSQRRWIAHRSKCDKSSGQAASTVHKTSATKLMHGLRSVVRRRWFNCRRKSTWLALQDPSSSSFALAESALLMNT</sequence>
<comment type="caution">
    <text evidence="1">The sequence shown here is derived from an EMBL/GenBank/DDBJ whole genome shotgun (WGS) entry which is preliminary data.</text>
</comment>
<name>A0AAD6ZTZ5_9AGAR</name>
<reference evidence="1" key="1">
    <citation type="submission" date="2023-03" db="EMBL/GenBank/DDBJ databases">
        <title>Massive genome expansion in bonnet fungi (Mycena s.s.) driven by repeated elements and novel gene families across ecological guilds.</title>
        <authorList>
            <consortium name="Lawrence Berkeley National Laboratory"/>
            <person name="Harder C.B."/>
            <person name="Miyauchi S."/>
            <person name="Viragh M."/>
            <person name="Kuo A."/>
            <person name="Thoen E."/>
            <person name="Andreopoulos B."/>
            <person name="Lu D."/>
            <person name="Skrede I."/>
            <person name="Drula E."/>
            <person name="Henrissat B."/>
            <person name="Morin E."/>
            <person name="Kohler A."/>
            <person name="Barry K."/>
            <person name="LaButti K."/>
            <person name="Morin E."/>
            <person name="Salamov A."/>
            <person name="Lipzen A."/>
            <person name="Mereny Z."/>
            <person name="Hegedus B."/>
            <person name="Baldrian P."/>
            <person name="Stursova M."/>
            <person name="Weitz H."/>
            <person name="Taylor A."/>
            <person name="Grigoriev I.V."/>
            <person name="Nagy L.G."/>
            <person name="Martin F."/>
            <person name="Kauserud H."/>
        </authorList>
    </citation>
    <scope>NUCLEOTIDE SEQUENCE</scope>
    <source>
        <strain evidence="1">CBHHK002</strain>
    </source>
</reference>
<evidence type="ECO:0000313" key="1">
    <source>
        <dbReference type="EMBL" id="KAJ7339719.1"/>
    </source>
</evidence>
<accession>A0AAD6ZTZ5</accession>
<protein>
    <submittedName>
        <fullName evidence="1">Uncharacterized protein</fullName>
    </submittedName>
</protein>
<evidence type="ECO:0000313" key="2">
    <source>
        <dbReference type="Proteomes" id="UP001218218"/>
    </source>
</evidence>